<evidence type="ECO:0000313" key="4">
    <source>
        <dbReference type="Proteomes" id="UP000187495"/>
    </source>
</evidence>
<dbReference type="Proteomes" id="UP000187495">
    <property type="component" value="Unassembled WGS sequence"/>
</dbReference>
<dbReference type="GO" id="GO:0004497">
    <property type="term" value="F:monooxygenase activity"/>
    <property type="evidence" value="ECO:0007669"/>
    <property type="project" value="UniProtKB-KW"/>
</dbReference>
<keyword evidence="3" id="KW-0560">Oxidoreductase</keyword>
<proteinExistence type="predicted"/>
<dbReference type="SUPFAM" id="SSF54909">
    <property type="entry name" value="Dimeric alpha+beta barrel"/>
    <property type="match status" value="1"/>
</dbReference>
<feature type="chain" id="PRO_5013088590" evidence="1">
    <location>
        <begin position="23"/>
        <end position="130"/>
    </location>
</feature>
<dbReference type="PROSITE" id="PS51257">
    <property type="entry name" value="PROKAR_LIPOPROTEIN"/>
    <property type="match status" value="1"/>
</dbReference>
<organism evidence="3 4">
    <name type="scientific">Moraxella cuniculi DSM 21768</name>
    <dbReference type="NCBI Taxonomy" id="1122245"/>
    <lineage>
        <taxon>Bacteria</taxon>
        <taxon>Pseudomonadati</taxon>
        <taxon>Pseudomonadota</taxon>
        <taxon>Gammaproteobacteria</taxon>
        <taxon>Moraxellales</taxon>
        <taxon>Moraxellaceae</taxon>
        <taxon>Moraxella</taxon>
    </lineage>
</organism>
<dbReference type="RefSeq" id="WP_078310395.1">
    <property type="nucleotide sequence ID" value="NZ_FTNU01000025.1"/>
</dbReference>
<reference evidence="4" key="1">
    <citation type="submission" date="2017-01" db="EMBL/GenBank/DDBJ databases">
        <authorList>
            <person name="Varghese N."/>
            <person name="Submissions S."/>
        </authorList>
    </citation>
    <scope>NUCLEOTIDE SEQUENCE [LARGE SCALE GENOMIC DNA]</scope>
    <source>
        <strain evidence="4">DSM 21768</strain>
    </source>
</reference>
<dbReference type="InterPro" id="IPR011008">
    <property type="entry name" value="Dimeric_a/b-barrel"/>
</dbReference>
<accession>A0A1N7G7Z0</accession>
<dbReference type="AlphaFoldDB" id="A0A1N7G7Z0"/>
<name>A0A1N7G7Z0_9GAMM</name>
<protein>
    <submittedName>
        <fullName evidence="3">Antibiotic biosynthesis monooxygenase</fullName>
    </submittedName>
</protein>
<gene>
    <name evidence="3" type="ORF">SAMN02745664_1251</name>
</gene>
<feature type="domain" description="ABM" evidence="2">
    <location>
        <begin position="36"/>
        <end position="102"/>
    </location>
</feature>
<sequence length="130" mass="14315">MKKVIKNAALTLLAGVALTACATKPTTAVQQTSNQVVLINTFEVPKGKEQAALASWQKSRDFLKTQDGYISTRLHRNPNPNGKFHLINVAVWRSAEDFKKATANMRATLKDNAVEGVVFTPDLYQVIESD</sequence>
<dbReference type="Gene3D" id="3.30.70.100">
    <property type="match status" value="1"/>
</dbReference>
<evidence type="ECO:0000313" key="3">
    <source>
        <dbReference type="EMBL" id="SIS08709.1"/>
    </source>
</evidence>
<feature type="signal peptide" evidence="1">
    <location>
        <begin position="1"/>
        <end position="22"/>
    </location>
</feature>
<evidence type="ECO:0000259" key="2">
    <source>
        <dbReference type="Pfam" id="PF03992"/>
    </source>
</evidence>
<dbReference type="Pfam" id="PF03992">
    <property type="entry name" value="ABM"/>
    <property type="match status" value="1"/>
</dbReference>
<dbReference type="InterPro" id="IPR007138">
    <property type="entry name" value="ABM_dom"/>
</dbReference>
<dbReference type="EMBL" id="FTNU01000025">
    <property type="protein sequence ID" value="SIS08709.1"/>
    <property type="molecule type" value="Genomic_DNA"/>
</dbReference>
<evidence type="ECO:0000256" key="1">
    <source>
        <dbReference type="SAM" id="SignalP"/>
    </source>
</evidence>
<keyword evidence="3" id="KW-0503">Monooxygenase</keyword>
<keyword evidence="1" id="KW-0732">Signal</keyword>
<keyword evidence="4" id="KW-1185">Reference proteome</keyword>